<feature type="binding site" evidence="6">
    <location>
        <begin position="81"/>
        <end position="84"/>
    </location>
    <ligand>
        <name>substrate</name>
    </ligand>
</feature>
<feature type="short sequence motif" description="Histidine triad motif" evidence="8">
    <location>
        <begin position="86"/>
        <end position="90"/>
    </location>
</feature>
<dbReference type="EC" id="3.6.1.29" evidence="1 9"/>
<dbReference type="AlphaFoldDB" id="A0A433TN22"/>
<accession>A0A433TN22</accession>
<dbReference type="GO" id="GO:0015964">
    <property type="term" value="P:diadenosine triphosphate catabolic process"/>
    <property type="evidence" value="ECO:0007669"/>
    <property type="project" value="TreeGrafter"/>
</dbReference>
<evidence type="ECO:0000313" key="11">
    <source>
        <dbReference type="EMBL" id="RUS82983.1"/>
    </source>
</evidence>
<comment type="catalytic activity">
    <reaction evidence="4 9">
        <text>P(1),P(3)-bis(5'-adenosyl) triphosphate + H2O = AMP + ADP + 2 H(+)</text>
        <dbReference type="Rhea" id="RHEA:13893"/>
        <dbReference type="ChEBI" id="CHEBI:15377"/>
        <dbReference type="ChEBI" id="CHEBI:15378"/>
        <dbReference type="ChEBI" id="CHEBI:58529"/>
        <dbReference type="ChEBI" id="CHEBI:456215"/>
        <dbReference type="ChEBI" id="CHEBI:456216"/>
        <dbReference type="EC" id="3.6.1.29"/>
    </reaction>
</comment>
<feature type="site" description="Important for induction of apoptosis" evidence="7">
    <location>
        <position position="106"/>
    </location>
</feature>
<proteinExistence type="predicted"/>
<evidence type="ECO:0000256" key="7">
    <source>
        <dbReference type="PIRSR" id="PIRSR639383-3"/>
    </source>
</evidence>
<feature type="binding site" evidence="6">
    <location>
        <position position="19"/>
    </location>
    <ligand>
        <name>substrate</name>
    </ligand>
</feature>
<feature type="active site" description="Tele-AMP-histidine intermediate" evidence="5">
    <location>
        <position position="88"/>
    </location>
</feature>
<dbReference type="GO" id="GO:0047710">
    <property type="term" value="F:bis(5'-adenosyl)-triphosphatase activity"/>
    <property type="evidence" value="ECO:0007669"/>
    <property type="project" value="UniProtKB-UniRule"/>
</dbReference>
<dbReference type="STRING" id="188477.A0A433TN22"/>
<dbReference type="GO" id="GO:0005886">
    <property type="term" value="C:plasma membrane"/>
    <property type="evidence" value="ECO:0007669"/>
    <property type="project" value="TreeGrafter"/>
</dbReference>
<evidence type="ECO:0000256" key="2">
    <source>
        <dbReference type="ARBA" id="ARBA00022741"/>
    </source>
</evidence>
<dbReference type="SUPFAM" id="SSF54197">
    <property type="entry name" value="HIT-like"/>
    <property type="match status" value="1"/>
</dbReference>
<dbReference type="FunFam" id="3.30.428.10:FF:000011">
    <property type="entry name" value="Fragile histidine triad"/>
    <property type="match status" value="1"/>
</dbReference>
<dbReference type="CDD" id="cd01275">
    <property type="entry name" value="FHIT"/>
    <property type="match status" value="1"/>
</dbReference>
<dbReference type="InterPro" id="IPR019808">
    <property type="entry name" value="Histidine_triad_CS"/>
</dbReference>
<comment type="cofactor">
    <cofactor evidence="9">
        <name>Mn(2+)</name>
        <dbReference type="ChEBI" id="CHEBI:29035"/>
    </cofactor>
</comment>
<gene>
    <name evidence="11" type="ORF">EGW08_009268</name>
</gene>
<dbReference type="InterPro" id="IPR052677">
    <property type="entry name" value="Dinucleoside_ppp_hydrolase"/>
</dbReference>
<dbReference type="Proteomes" id="UP000271974">
    <property type="component" value="Unassembled WGS sequence"/>
</dbReference>
<dbReference type="PROSITE" id="PS51084">
    <property type="entry name" value="HIT_2"/>
    <property type="match status" value="1"/>
</dbReference>
<dbReference type="PANTHER" id="PTHR46981">
    <property type="entry name" value="BIS(5'-ADENOSYL)-TRIPHOSPHATASE"/>
    <property type="match status" value="1"/>
</dbReference>
<dbReference type="InterPro" id="IPR036265">
    <property type="entry name" value="HIT-like_sf"/>
</dbReference>
<dbReference type="EMBL" id="RQTK01000263">
    <property type="protein sequence ID" value="RUS82983.1"/>
    <property type="molecule type" value="Genomic_DNA"/>
</dbReference>
<evidence type="ECO:0000256" key="3">
    <source>
        <dbReference type="ARBA" id="ARBA00022801"/>
    </source>
</evidence>
<dbReference type="InterPro" id="IPR039383">
    <property type="entry name" value="FHIT"/>
</dbReference>
<evidence type="ECO:0000313" key="12">
    <source>
        <dbReference type="Proteomes" id="UP000271974"/>
    </source>
</evidence>
<dbReference type="OrthoDB" id="680339at2759"/>
<dbReference type="PROSITE" id="PS00892">
    <property type="entry name" value="HIT_1"/>
    <property type="match status" value="1"/>
</dbReference>
<keyword evidence="3 9" id="KW-0378">Hydrolase</keyword>
<feature type="domain" description="HIT" evidence="10">
    <location>
        <begin position="1"/>
        <end position="101"/>
    </location>
</feature>
<reference evidence="11 12" key="1">
    <citation type="submission" date="2019-01" db="EMBL/GenBank/DDBJ databases">
        <title>A draft genome assembly of the solar-powered sea slug Elysia chlorotica.</title>
        <authorList>
            <person name="Cai H."/>
            <person name="Li Q."/>
            <person name="Fang X."/>
            <person name="Li J."/>
            <person name="Curtis N.E."/>
            <person name="Altenburger A."/>
            <person name="Shibata T."/>
            <person name="Feng M."/>
            <person name="Maeda T."/>
            <person name="Schwartz J.A."/>
            <person name="Shigenobu S."/>
            <person name="Lundholm N."/>
            <person name="Nishiyama T."/>
            <person name="Yang H."/>
            <person name="Hasebe M."/>
            <person name="Li S."/>
            <person name="Pierce S.K."/>
            <person name="Wang J."/>
        </authorList>
    </citation>
    <scope>NUCLEOTIDE SEQUENCE [LARGE SCALE GENOMIC DNA]</scope>
    <source>
        <strain evidence="11">EC2010</strain>
        <tissue evidence="11">Whole organism of an adult</tissue>
    </source>
</reference>
<dbReference type="InterPro" id="IPR011146">
    <property type="entry name" value="HIT-like"/>
</dbReference>
<feature type="binding site" evidence="6">
    <location>
        <position position="75"/>
    </location>
    <ligand>
        <name>substrate</name>
    </ligand>
</feature>
<evidence type="ECO:0000259" key="10">
    <source>
        <dbReference type="PROSITE" id="PS51084"/>
    </source>
</evidence>
<dbReference type="GO" id="GO:0000166">
    <property type="term" value="F:nucleotide binding"/>
    <property type="evidence" value="ECO:0007669"/>
    <property type="project" value="UniProtKB-KW"/>
</dbReference>
<dbReference type="GO" id="GO:0005737">
    <property type="term" value="C:cytoplasm"/>
    <property type="evidence" value="ECO:0007669"/>
    <property type="project" value="TreeGrafter"/>
</dbReference>
<keyword evidence="2 9" id="KW-0547">Nucleotide-binding</keyword>
<evidence type="ECO:0000256" key="5">
    <source>
        <dbReference type="PIRSR" id="PIRSR639383-1"/>
    </source>
</evidence>
<keyword evidence="12" id="KW-1185">Reference proteome</keyword>
<dbReference type="PANTHER" id="PTHR46981:SF1">
    <property type="entry name" value="BIS(5'-ADENOSYL)-TRIPHOSPHATASE"/>
    <property type="match status" value="1"/>
</dbReference>
<name>A0A433TN22_ELYCH</name>
<protein>
    <recommendedName>
        <fullName evidence="1 9">Bis(5'-adenosyl)-triphosphatase</fullName>
        <ecNumber evidence="1 9">3.6.1.29</ecNumber>
    </recommendedName>
</protein>
<evidence type="ECO:0000256" key="1">
    <source>
        <dbReference type="ARBA" id="ARBA00012377"/>
    </source>
</evidence>
<organism evidence="11 12">
    <name type="scientific">Elysia chlorotica</name>
    <name type="common">Eastern emerald elysia</name>
    <name type="synonym">Sea slug</name>
    <dbReference type="NCBI Taxonomy" id="188477"/>
    <lineage>
        <taxon>Eukaryota</taxon>
        <taxon>Metazoa</taxon>
        <taxon>Spiralia</taxon>
        <taxon>Lophotrochozoa</taxon>
        <taxon>Mollusca</taxon>
        <taxon>Gastropoda</taxon>
        <taxon>Heterobranchia</taxon>
        <taxon>Euthyneura</taxon>
        <taxon>Panpulmonata</taxon>
        <taxon>Sacoglossa</taxon>
        <taxon>Placobranchoidea</taxon>
        <taxon>Plakobranchidae</taxon>
        <taxon>Elysia</taxon>
    </lineage>
</organism>
<evidence type="ECO:0000256" key="9">
    <source>
        <dbReference type="RuleBase" id="RU366076"/>
    </source>
</evidence>
<feature type="binding site" evidence="6">
    <location>
        <position position="90"/>
    </location>
    <ligand>
        <name>substrate</name>
    </ligand>
</feature>
<evidence type="ECO:0000256" key="8">
    <source>
        <dbReference type="PROSITE-ProRule" id="PRU00464"/>
    </source>
</evidence>
<dbReference type="GO" id="GO:0006163">
    <property type="term" value="P:purine nucleotide metabolic process"/>
    <property type="evidence" value="ECO:0007669"/>
    <property type="project" value="TreeGrafter"/>
</dbReference>
<sequence length="147" mass="16018">MVSSAQVFYRSALSFACVNIKPVLPGHTLVVPLRPAVHLTDLSPAEVTDLFLTVQRVSSVVNGHFGATSSTVAIQDGPDAGQTVKHVHVHILPRKPGDFAKNDDVYDALQNHDKGWTESTVFRSEDEMAAESAQLRKYFYPEVTAGV</sequence>
<evidence type="ECO:0000256" key="6">
    <source>
        <dbReference type="PIRSR" id="PIRSR639383-2"/>
    </source>
</evidence>
<dbReference type="GO" id="GO:0032435">
    <property type="term" value="P:negative regulation of proteasomal ubiquitin-dependent protein catabolic process"/>
    <property type="evidence" value="ECO:0007669"/>
    <property type="project" value="TreeGrafter"/>
</dbReference>
<evidence type="ECO:0000256" key="4">
    <source>
        <dbReference type="ARBA" id="ARBA00047780"/>
    </source>
</evidence>
<dbReference type="GO" id="GO:0031625">
    <property type="term" value="F:ubiquitin protein ligase binding"/>
    <property type="evidence" value="ECO:0007669"/>
    <property type="project" value="TreeGrafter"/>
</dbReference>
<dbReference type="Gene3D" id="3.30.428.10">
    <property type="entry name" value="HIT-like"/>
    <property type="match status" value="1"/>
</dbReference>
<dbReference type="GO" id="GO:0005634">
    <property type="term" value="C:nucleus"/>
    <property type="evidence" value="ECO:0007669"/>
    <property type="project" value="TreeGrafter"/>
</dbReference>
<comment type="caution">
    <text evidence="11">The sequence shown here is derived from an EMBL/GenBank/DDBJ whole genome shotgun (WGS) entry which is preliminary data.</text>
</comment>
<dbReference type="Pfam" id="PF01230">
    <property type="entry name" value="HIT"/>
    <property type="match status" value="1"/>
</dbReference>
<dbReference type="GO" id="GO:0072332">
    <property type="term" value="P:intrinsic apoptotic signaling pathway by p53 class mediator"/>
    <property type="evidence" value="ECO:0007669"/>
    <property type="project" value="TreeGrafter"/>
</dbReference>